<evidence type="ECO:0000313" key="3">
    <source>
        <dbReference type="Proteomes" id="UP000294919"/>
    </source>
</evidence>
<comment type="caution">
    <text evidence="2">The sequence shown here is derived from an EMBL/GenBank/DDBJ whole genome shotgun (WGS) entry which is preliminary data.</text>
</comment>
<feature type="transmembrane region" description="Helical" evidence="1">
    <location>
        <begin position="95"/>
        <end position="117"/>
    </location>
</feature>
<reference evidence="2 3" key="1">
    <citation type="submission" date="2019-03" db="EMBL/GenBank/DDBJ databases">
        <title>Genomic Encyclopedia of Type Strains, Phase IV (KMG-IV): sequencing the most valuable type-strain genomes for metagenomic binning, comparative biology and taxonomic classification.</title>
        <authorList>
            <person name="Goeker M."/>
        </authorList>
    </citation>
    <scope>NUCLEOTIDE SEQUENCE [LARGE SCALE GENOMIC DNA]</scope>
    <source>
        <strain evidence="2 3">DSM 102940</strain>
    </source>
</reference>
<dbReference type="Proteomes" id="UP000294919">
    <property type="component" value="Unassembled WGS sequence"/>
</dbReference>
<keyword evidence="1" id="KW-0812">Transmembrane</keyword>
<feature type="transmembrane region" description="Helical" evidence="1">
    <location>
        <begin position="29"/>
        <end position="47"/>
    </location>
</feature>
<organism evidence="2 3">
    <name type="scientific">Marinisporobacter balticus</name>
    <dbReference type="NCBI Taxonomy" id="2018667"/>
    <lineage>
        <taxon>Bacteria</taxon>
        <taxon>Bacillati</taxon>
        <taxon>Bacillota</taxon>
        <taxon>Clostridia</taxon>
        <taxon>Peptostreptococcales</taxon>
        <taxon>Thermotaleaceae</taxon>
        <taxon>Marinisporobacter</taxon>
    </lineage>
</organism>
<evidence type="ECO:0000313" key="2">
    <source>
        <dbReference type="EMBL" id="TCO67900.1"/>
    </source>
</evidence>
<feature type="transmembrane region" description="Helical" evidence="1">
    <location>
        <begin position="68"/>
        <end position="89"/>
    </location>
</feature>
<dbReference type="AlphaFoldDB" id="A0A4V2S9M1"/>
<protein>
    <submittedName>
        <fullName evidence="2">Uncharacterized protein</fullName>
    </submittedName>
</protein>
<sequence length="122" mass="14091">MKNNLDIAYIILTVLVTIILIPFDFSFALTIGGLLSIIGVIFIQSYVEIKFFESRCDEKAKYISNRAYSLAFNITLLTTIIISMLIEYFHVPMTMMVEFFNIILIIGWLSYSISLALNRRIY</sequence>
<evidence type="ECO:0000256" key="1">
    <source>
        <dbReference type="SAM" id="Phobius"/>
    </source>
</evidence>
<name>A0A4V2S9M1_9FIRM</name>
<dbReference type="EMBL" id="SLWV01000052">
    <property type="protein sequence ID" value="TCO67900.1"/>
    <property type="molecule type" value="Genomic_DNA"/>
</dbReference>
<keyword evidence="1" id="KW-1133">Transmembrane helix</keyword>
<gene>
    <name evidence="2" type="ORF">EV214_1521</name>
</gene>
<accession>A0A4V2S9M1</accession>
<keyword evidence="3" id="KW-1185">Reference proteome</keyword>
<proteinExistence type="predicted"/>
<feature type="transmembrane region" description="Helical" evidence="1">
    <location>
        <begin position="7"/>
        <end position="23"/>
    </location>
</feature>
<keyword evidence="1" id="KW-0472">Membrane</keyword>